<dbReference type="HOGENOM" id="CLU_3284685_0_0_10"/>
<organism evidence="1 2">
    <name type="scientific">Bacteroides cellulosilyticus CL02T12C19</name>
    <dbReference type="NCBI Taxonomy" id="997874"/>
    <lineage>
        <taxon>Bacteria</taxon>
        <taxon>Pseudomonadati</taxon>
        <taxon>Bacteroidota</taxon>
        <taxon>Bacteroidia</taxon>
        <taxon>Bacteroidales</taxon>
        <taxon>Bacteroidaceae</taxon>
        <taxon>Bacteroides</taxon>
    </lineage>
</organism>
<comment type="caution">
    <text evidence="1">The sequence shown here is derived from an EMBL/GenBank/DDBJ whole genome shotgun (WGS) entry which is preliminary data.</text>
</comment>
<accession>I8W2T5</accession>
<dbReference type="Proteomes" id="UP000003741">
    <property type="component" value="Unassembled WGS sequence"/>
</dbReference>
<evidence type="ECO:0000313" key="2">
    <source>
        <dbReference type="Proteomes" id="UP000003741"/>
    </source>
</evidence>
<dbReference type="AlphaFoldDB" id="I8W2T5"/>
<gene>
    <name evidence="1" type="ORF">HMPREF1062_02275</name>
</gene>
<dbReference type="EMBL" id="AGXG01000051">
    <property type="protein sequence ID" value="EIY32092.1"/>
    <property type="molecule type" value="Genomic_DNA"/>
</dbReference>
<keyword evidence="2" id="KW-1185">Reference proteome</keyword>
<proteinExistence type="predicted"/>
<evidence type="ECO:0000313" key="1">
    <source>
        <dbReference type="EMBL" id="EIY32092.1"/>
    </source>
</evidence>
<name>I8W2T5_9BACE</name>
<protein>
    <submittedName>
        <fullName evidence="1">Uncharacterized protein</fullName>
    </submittedName>
</protein>
<reference evidence="1 2" key="1">
    <citation type="submission" date="2012-02" db="EMBL/GenBank/DDBJ databases">
        <title>The Genome Sequence of Bacteroides cellulosilyticus CL02T12C19.</title>
        <authorList>
            <consortium name="The Broad Institute Genome Sequencing Platform"/>
            <person name="Earl A."/>
            <person name="Ward D."/>
            <person name="Feldgarden M."/>
            <person name="Gevers D."/>
            <person name="Zitomersky N.L."/>
            <person name="Coyne M.J."/>
            <person name="Comstock L.E."/>
            <person name="Young S.K."/>
            <person name="Zeng Q."/>
            <person name="Gargeya S."/>
            <person name="Fitzgerald M."/>
            <person name="Haas B."/>
            <person name="Abouelleil A."/>
            <person name="Alvarado L."/>
            <person name="Arachchi H.M."/>
            <person name="Berlin A."/>
            <person name="Chapman S.B."/>
            <person name="Gearin G."/>
            <person name="Goldberg J."/>
            <person name="Griggs A."/>
            <person name="Gujja S."/>
            <person name="Hansen M."/>
            <person name="Heiman D."/>
            <person name="Howarth C."/>
            <person name="Larimer J."/>
            <person name="Lui A."/>
            <person name="MacDonald P.J.P."/>
            <person name="McCowen C."/>
            <person name="Montmayeur A."/>
            <person name="Murphy C."/>
            <person name="Neiman D."/>
            <person name="Pearson M."/>
            <person name="Priest M."/>
            <person name="Roberts A."/>
            <person name="Saif S."/>
            <person name="Shea T."/>
            <person name="Sisk P."/>
            <person name="Stolte C."/>
            <person name="Sykes S."/>
            <person name="Wortman J."/>
            <person name="Nusbaum C."/>
            <person name="Birren B."/>
        </authorList>
    </citation>
    <scope>NUCLEOTIDE SEQUENCE [LARGE SCALE GENOMIC DNA]</scope>
    <source>
        <strain evidence="1 2">CL02T12C19</strain>
    </source>
</reference>
<sequence length="40" mass="4569">MRTKILLLLTVLLLFVKITTNSPCRILAPEKDEKMVQGKL</sequence>